<name>A0A6N7VW33_9FIRM</name>
<proteinExistence type="predicted"/>
<evidence type="ECO:0000313" key="3">
    <source>
        <dbReference type="Proteomes" id="UP000441925"/>
    </source>
</evidence>
<feature type="coiled-coil region" evidence="1">
    <location>
        <begin position="106"/>
        <end position="161"/>
    </location>
</feature>
<dbReference type="Gene3D" id="6.10.250.790">
    <property type="match status" value="1"/>
</dbReference>
<protein>
    <submittedName>
        <fullName evidence="2">Cell division protein ZapA</fullName>
    </submittedName>
</protein>
<gene>
    <name evidence="2" type="primary">zapA</name>
    <name evidence="2" type="ORF">FYJ26_06435</name>
</gene>
<sequence>MDYTLTSELDKTQIQQIAAYVDKKIKEVDNDKLTRENQLLLAALNITDEMYNLLIKHKKLKDEAKEPIEKYPRLRDDYQSLIMDYEKVKADFEKSKDDFMESMKKIDDLNSVINKIKQEIENKDKIIKSKDNNLKKLRENLQKLQDDNLDLNKKVKELEKDL</sequence>
<keyword evidence="2" id="KW-0132">Cell division</keyword>
<dbReference type="Pfam" id="PF05164">
    <property type="entry name" value="ZapA"/>
    <property type="match status" value="1"/>
</dbReference>
<dbReference type="InterPro" id="IPR053712">
    <property type="entry name" value="Bac_CellDiv_Activator"/>
</dbReference>
<dbReference type="GO" id="GO:0051301">
    <property type="term" value="P:cell division"/>
    <property type="evidence" value="ECO:0007669"/>
    <property type="project" value="UniProtKB-KW"/>
</dbReference>
<accession>A0A6N7VW33</accession>
<keyword evidence="3" id="KW-1185">Reference proteome</keyword>
<comment type="caution">
    <text evidence="2">The sequence shown here is derived from an EMBL/GenBank/DDBJ whole genome shotgun (WGS) entry which is preliminary data.</text>
</comment>
<keyword evidence="2" id="KW-0131">Cell cycle</keyword>
<dbReference type="InterPro" id="IPR007838">
    <property type="entry name" value="Cell_div_ZapA-like"/>
</dbReference>
<dbReference type="AlphaFoldDB" id="A0A6N7VW33"/>
<reference evidence="2 3" key="1">
    <citation type="submission" date="2019-08" db="EMBL/GenBank/DDBJ databases">
        <title>In-depth cultivation of the pig gut microbiome towards novel bacterial diversity and tailored functional studies.</title>
        <authorList>
            <person name="Wylensek D."/>
            <person name="Hitch T.C.A."/>
            <person name="Clavel T."/>
        </authorList>
    </citation>
    <scope>NUCLEOTIDE SEQUENCE [LARGE SCALE GENOMIC DNA]</scope>
    <source>
        <strain evidence="2 3">WCA-380-WT-2B</strain>
    </source>
</reference>
<dbReference type="EMBL" id="VULQ01000006">
    <property type="protein sequence ID" value="MSS78057.1"/>
    <property type="molecule type" value="Genomic_DNA"/>
</dbReference>
<evidence type="ECO:0000256" key="1">
    <source>
        <dbReference type="SAM" id="Coils"/>
    </source>
</evidence>
<organism evidence="2 3">
    <name type="scientific">Anaerococcus porci</name>
    <dbReference type="NCBI Taxonomy" id="2652269"/>
    <lineage>
        <taxon>Bacteria</taxon>
        <taxon>Bacillati</taxon>
        <taxon>Bacillota</taxon>
        <taxon>Tissierellia</taxon>
        <taxon>Tissierellales</taxon>
        <taxon>Peptoniphilaceae</taxon>
        <taxon>Anaerococcus</taxon>
    </lineage>
</organism>
<dbReference type="Proteomes" id="UP000441925">
    <property type="component" value="Unassembled WGS sequence"/>
</dbReference>
<dbReference type="InterPro" id="IPR036192">
    <property type="entry name" value="Cell_div_ZapA-like_sf"/>
</dbReference>
<keyword evidence="1" id="KW-0175">Coiled coil</keyword>
<dbReference type="SUPFAM" id="SSF102829">
    <property type="entry name" value="Cell division protein ZapA-like"/>
    <property type="match status" value="1"/>
</dbReference>
<evidence type="ECO:0000313" key="2">
    <source>
        <dbReference type="EMBL" id="MSS78057.1"/>
    </source>
</evidence>